<dbReference type="GO" id="GO:0071037">
    <property type="term" value="P:nuclear polyadenylation-dependent snRNA catabolic process"/>
    <property type="evidence" value="ECO:0007669"/>
    <property type="project" value="TreeGrafter"/>
</dbReference>
<evidence type="ECO:0000256" key="3">
    <source>
        <dbReference type="ARBA" id="ARBA00022737"/>
    </source>
</evidence>
<dbReference type="GO" id="GO:0071039">
    <property type="term" value="P:nuclear polyadenylation-dependent CUT catabolic process"/>
    <property type="evidence" value="ECO:0007669"/>
    <property type="project" value="TreeGrafter"/>
</dbReference>
<gene>
    <name evidence="10" type="primary">air1</name>
    <name evidence="10" type="ORF">SOMG_01430</name>
</gene>
<dbReference type="SMART" id="SM00343">
    <property type="entry name" value="ZnF_C2HC"/>
    <property type="match status" value="5"/>
</dbReference>
<feature type="compositionally biased region" description="Basic and acidic residues" evidence="8">
    <location>
        <begin position="283"/>
        <end position="292"/>
    </location>
</feature>
<dbReference type="PROSITE" id="PS50158">
    <property type="entry name" value="ZF_CCHC"/>
    <property type="match status" value="2"/>
</dbReference>
<dbReference type="InterPro" id="IPR001878">
    <property type="entry name" value="Znf_CCHC"/>
</dbReference>
<feature type="domain" description="CCHC-type" evidence="9">
    <location>
        <begin position="128"/>
        <end position="144"/>
    </location>
</feature>
<dbReference type="Proteomes" id="UP001212411">
    <property type="component" value="Chromosome 1"/>
</dbReference>
<dbReference type="Pfam" id="PF00098">
    <property type="entry name" value="zf-CCHC"/>
    <property type="match status" value="1"/>
</dbReference>
<evidence type="ECO:0000256" key="7">
    <source>
        <dbReference type="PROSITE-ProRule" id="PRU00047"/>
    </source>
</evidence>
<dbReference type="EMBL" id="CP115611">
    <property type="protein sequence ID" value="WBW70986.1"/>
    <property type="molecule type" value="Genomic_DNA"/>
</dbReference>
<keyword evidence="2" id="KW-0479">Metal-binding</keyword>
<dbReference type="GeneID" id="80874912"/>
<feature type="compositionally biased region" description="Acidic residues" evidence="8">
    <location>
        <begin position="41"/>
        <end position="52"/>
    </location>
</feature>
<dbReference type="GO" id="GO:0071036">
    <property type="term" value="P:nuclear polyadenylation-dependent snoRNA catabolic process"/>
    <property type="evidence" value="ECO:0007669"/>
    <property type="project" value="TreeGrafter"/>
</dbReference>
<evidence type="ECO:0000256" key="2">
    <source>
        <dbReference type="ARBA" id="ARBA00022723"/>
    </source>
</evidence>
<evidence type="ECO:0000313" key="11">
    <source>
        <dbReference type="Proteomes" id="UP001212411"/>
    </source>
</evidence>
<dbReference type="GO" id="GO:0008270">
    <property type="term" value="F:zinc ion binding"/>
    <property type="evidence" value="ECO:0007669"/>
    <property type="project" value="UniProtKB-KW"/>
</dbReference>
<reference evidence="10 11" key="1">
    <citation type="journal article" date="2023" name="G3 (Bethesda)">
        <title>A high-quality reference genome for the fission yeast Schizosaccharomyces osmophilus.</title>
        <authorList>
            <person name="Jia G.S."/>
            <person name="Zhang W.C."/>
            <person name="Liang Y."/>
            <person name="Liu X.H."/>
            <person name="Rhind N."/>
            <person name="Pidoux A."/>
            <person name="Brysch-Herzberg M."/>
            <person name="Du L.L."/>
        </authorList>
    </citation>
    <scope>NUCLEOTIDE SEQUENCE [LARGE SCALE GENOMIC DNA]</scope>
    <source>
        <strain evidence="10 11">CBS 15793</strain>
    </source>
</reference>
<dbReference type="AlphaFoldDB" id="A0AAE9W8X3"/>
<dbReference type="GO" id="GO:0003723">
    <property type="term" value="F:RNA binding"/>
    <property type="evidence" value="ECO:0007669"/>
    <property type="project" value="TreeGrafter"/>
</dbReference>
<evidence type="ECO:0000256" key="5">
    <source>
        <dbReference type="ARBA" id="ARBA00022833"/>
    </source>
</evidence>
<dbReference type="InterPro" id="IPR051644">
    <property type="entry name" value="TRAMP_AT-DNA-binding"/>
</dbReference>
<dbReference type="GO" id="GO:0071035">
    <property type="term" value="P:nuclear polyadenylation-dependent rRNA catabolic process"/>
    <property type="evidence" value="ECO:0007669"/>
    <property type="project" value="TreeGrafter"/>
</dbReference>
<dbReference type="GO" id="GO:0031499">
    <property type="term" value="C:TRAMP complex"/>
    <property type="evidence" value="ECO:0007669"/>
    <property type="project" value="TreeGrafter"/>
</dbReference>
<dbReference type="InterPro" id="IPR036875">
    <property type="entry name" value="Znf_CCHC_sf"/>
</dbReference>
<feature type="compositionally biased region" description="Basic and acidic residues" evidence="8">
    <location>
        <begin position="236"/>
        <end position="251"/>
    </location>
</feature>
<dbReference type="Gene3D" id="4.10.60.10">
    <property type="entry name" value="Zinc finger, CCHC-type"/>
    <property type="match status" value="2"/>
</dbReference>
<dbReference type="KEGG" id="som:SOMG_01430"/>
<sequence>MVVNEKSVSDDISDGEESSFMQKIFALPVDSKIQEAIPDEKPEEGENEEVNENDSSTELSDSALDEVEGNEWADVSRGRYFGEDPSETILCHNCKGFGHIAKECPHTLCTTCGAIDDHISPRCPRTKRCINCGLLGHIAVRCPESRRKGPKRCLTCHTESHTSGTCPLIWRYYVESENGVRVDPNEVKKFCYNCASGEHFGDDCPLPSRSSYPESTAFCEANCPTGNDVSNSVFNENRKIESGSKNRDFGKSRKNPKNTKQRSPSDLGSRIDLSERPKRKRYPANDKNEFSFRNHNGNASQKKQKKMKKNRW</sequence>
<protein>
    <submittedName>
        <fullName evidence="10">TRAMP complex zinc knuckle subunit Air1</fullName>
    </submittedName>
</protein>
<proteinExistence type="predicted"/>
<evidence type="ECO:0000259" key="9">
    <source>
        <dbReference type="PROSITE" id="PS50158"/>
    </source>
</evidence>
<keyword evidence="11" id="KW-1185">Reference proteome</keyword>
<evidence type="ECO:0000256" key="4">
    <source>
        <dbReference type="ARBA" id="ARBA00022771"/>
    </source>
</evidence>
<evidence type="ECO:0000256" key="6">
    <source>
        <dbReference type="ARBA" id="ARBA00023242"/>
    </source>
</evidence>
<evidence type="ECO:0000256" key="1">
    <source>
        <dbReference type="ARBA" id="ARBA00004123"/>
    </source>
</evidence>
<feature type="domain" description="CCHC-type" evidence="9">
    <location>
        <begin position="91"/>
        <end position="105"/>
    </location>
</feature>
<organism evidence="10 11">
    <name type="scientific">Schizosaccharomyces osmophilus</name>
    <dbReference type="NCBI Taxonomy" id="2545709"/>
    <lineage>
        <taxon>Eukaryota</taxon>
        <taxon>Fungi</taxon>
        <taxon>Dikarya</taxon>
        <taxon>Ascomycota</taxon>
        <taxon>Taphrinomycotina</taxon>
        <taxon>Schizosaccharomycetes</taxon>
        <taxon>Schizosaccharomycetales</taxon>
        <taxon>Schizosaccharomycetaceae</taxon>
        <taxon>Schizosaccharomyces</taxon>
    </lineage>
</organism>
<keyword evidence="4 7" id="KW-0863">Zinc-finger</keyword>
<dbReference type="SUPFAM" id="SSF57756">
    <property type="entry name" value="Retrovirus zinc finger-like domains"/>
    <property type="match status" value="2"/>
</dbReference>
<feature type="region of interest" description="Disordered" evidence="8">
    <location>
        <begin position="38"/>
        <end position="68"/>
    </location>
</feature>
<feature type="region of interest" description="Disordered" evidence="8">
    <location>
        <begin position="232"/>
        <end position="312"/>
    </location>
</feature>
<keyword evidence="3" id="KW-0677">Repeat</keyword>
<dbReference type="RefSeq" id="XP_056035229.1">
    <property type="nucleotide sequence ID" value="XM_056180223.1"/>
</dbReference>
<keyword evidence="6" id="KW-0539">Nucleus</keyword>
<dbReference type="PANTHER" id="PTHR46543:SF1">
    <property type="entry name" value="ZINC FINGER CCHC DOMAIN-CONTAINING PROTEIN 7"/>
    <property type="match status" value="1"/>
</dbReference>
<dbReference type="PANTHER" id="PTHR46543">
    <property type="entry name" value="ZINC FINGER CCHC DOMAIN-CONTAINING PROTEIN 7"/>
    <property type="match status" value="1"/>
</dbReference>
<evidence type="ECO:0000256" key="8">
    <source>
        <dbReference type="SAM" id="MobiDB-lite"/>
    </source>
</evidence>
<name>A0AAE9W8X3_9SCHI</name>
<keyword evidence="5" id="KW-0862">Zinc</keyword>
<feature type="compositionally biased region" description="Basic residues" evidence="8">
    <location>
        <begin position="302"/>
        <end position="312"/>
    </location>
</feature>
<dbReference type="GO" id="GO:0071031">
    <property type="term" value="P:nuclear mRNA surveillance of mRNA 3'-end processing"/>
    <property type="evidence" value="ECO:0007669"/>
    <property type="project" value="TreeGrafter"/>
</dbReference>
<accession>A0AAE9W8X3</accession>
<evidence type="ECO:0000313" key="10">
    <source>
        <dbReference type="EMBL" id="WBW70986.1"/>
    </source>
</evidence>
<comment type="subcellular location">
    <subcellularLocation>
        <location evidence="1">Nucleus</location>
    </subcellularLocation>
</comment>
<dbReference type="GO" id="GO:0071038">
    <property type="term" value="P:TRAMP-dependent tRNA surveillance pathway"/>
    <property type="evidence" value="ECO:0007669"/>
    <property type="project" value="TreeGrafter"/>
</dbReference>